<dbReference type="EMBL" id="DSPX01000035">
    <property type="protein sequence ID" value="HGF99746.1"/>
    <property type="molecule type" value="Genomic_DNA"/>
</dbReference>
<name>A0A7C3ZV95_9CYAN</name>
<sequence length="238" mass="26859">MRRDLQGLPITKGELRRLSGLSVDDIIRPYDLVDGEKRSQFISKQTAVISGLAAIFFVAFLTLGDVTIWEVRGTTVDMMLVNTAPGLLFGGVAVVSALAAFFTRFFWLQKNAAQAPSLIGLLNDVDKYNELIEAIDLNDQLEAAGNPEVRLANREEIIATLRRTRDDLIRALRTDRLLRENRKFIDRNPELFASNLDALSALKINDKATERGRRLNEALQIALNAKGEMRRLHKRKYH</sequence>
<comment type="caution">
    <text evidence="2">The sequence shown here is derived from an EMBL/GenBank/DDBJ whole genome shotgun (WGS) entry which is preliminary data.</text>
</comment>
<keyword evidence="1" id="KW-1133">Transmembrane helix</keyword>
<accession>A0A7C3ZV95</accession>
<keyword evidence="1" id="KW-0812">Transmembrane</keyword>
<feature type="transmembrane region" description="Helical" evidence="1">
    <location>
        <begin position="47"/>
        <end position="68"/>
    </location>
</feature>
<organism evidence="2">
    <name type="scientific">Planktothricoides sp. SpSt-374</name>
    <dbReference type="NCBI Taxonomy" id="2282167"/>
    <lineage>
        <taxon>Bacteria</taxon>
        <taxon>Bacillati</taxon>
        <taxon>Cyanobacteriota</taxon>
        <taxon>Cyanophyceae</taxon>
        <taxon>Oscillatoriophycideae</taxon>
        <taxon>Oscillatoriales</taxon>
        <taxon>Oscillatoriaceae</taxon>
        <taxon>Planktothricoides</taxon>
    </lineage>
</organism>
<evidence type="ECO:0000313" key="2">
    <source>
        <dbReference type="EMBL" id="HGF99746.1"/>
    </source>
</evidence>
<evidence type="ECO:0000256" key="1">
    <source>
        <dbReference type="SAM" id="Phobius"/>
    </source>
</evidence>
<gene>
    <name evidence="2" type="ORF">ENR15_03515</name>
</gene>
<reference evidence="2" key="1">
    <citation type="journal article" date="2020" name="mSystems">
        <title>Genome- and Community-Level Interaction Insights into Carbon Utilization and Element Cycling Functions of Hydrothermarchaeota in Hydrothermal Sediment.</title>
        <authorList>
            <person name="Zhou Z."/>
            <person name="Liu Y."/>
            <person name="Xu W."/>
            <person name="Pan J."/>
            <person name="Luo Z.H."/>
            <person name="Li M."/>
        </authorList>
    </citation>
    <scope>NUCLEOTIDE SEQUENCE [LARGE SCALE GENOMIC DNA]</scope>
    <source>
        <strain evidence="2">SpSt-374</strain>
    </source>
</reference>
<keyword evidence="1" id="KW-0472">Membrane</keyword>
<protein>
    <submittedName>
        <fullName evidence="2">Uncharacterized protein</fullName>
    </submittedName>
</protein>
<dbReference type="AlphaFoldDB" id="A0A7C3ZV95"/>
<proteinExistence type="predicted"/>
<feature type="transmembrane region" description="Helical" evidence="1">
    <location>
        <begin position="88"/>
        <end position="107"/>
    </location>
</feature>